<dbReference type="RefSeq" id="WP_390326547.1">
    <property type="nucleotide sequence ID" value="NZ_JBHRTP010000008.1"/>
</dbReference>
<dbReference type="PANTHER" id="PTHR43602">
    <property type="match status" value="1"/>
</dbReference>
<dbReference type="PANTHER" id="PTHR43602:SF1">
    <property type="entry name" value="ENOYL-COA HYDRATASE DOMAIN-CONTAINING PROTEIN 3, MITOCHONDRIAL"/>
    <property type="match status" value="1"/>
</dbReference>
<keyword evidence="3" id="KW-0809">Transit peptide</keyword>
<comment type="function">
    <text evidence="5">May play a role in fatty acid biosynthesis and insulin sensitivity.</text>
</comment>
<dbReference type="Gene3D" id="3.90.226.10">
    <property type="entry name" value="2-enoyl-CoA Hydratase, Chain A, domain 1"/>
    <property type="match status" value="1"/>
</dbReference>
<dbReference type="NCBIfam" id="NF006008">
    <property type="entry name" value="PRK08139.1"/>
    <property type="match status" value="1"/>
</dbReference>
<reference evidence="8" key="1">
    <citation type="journal article" date="2019" name="Int. J. Syst. Evol. Microbiol.">
        <title>The Global Catalogue of Microorganisms (GCM) 10K type strain sequencing project: providing services to taxonomists for standard genome sequencing and annotation.</title>
        <authorList>
            <consortium name="The Broad Institute Genomics Platform"/>
            <consortium name="The Broad Institute Genome Sequencing Center for Infectious Disease"/>
            <person name="Wu L."/>
            <person name="Ma J."/>
        </authorList>
    </citation>
    <scope>NUCLEOTIDE SEQUENCE [LARGE SCALE GENOMIC DNA]</scope>
    <source>
        <strain evidence="8">KCTC 42986</strain>
    </source>
</reference>
<evidence type="ECO:0000256" key="5">
    <source>
        <dbReference type="ARBA" id="ARBA00037410"/>
    </source>
</evidence>
<dbReference type="Pfam" id="PF00378">
    <property type="entry name" value="ECH_1"/>
    <property type="match status" value="1"/>
</dbReference>
<dbReference type="SUPFAM" id="SSF52096">
    <property type="entry name" value="ClpP/crotonase"/>
    <property type="match status" value="1"/>
</dbReference>
<name>A0ABV7EYW7_9BURK</name>
<keyword evidence="4" id="KW-0443">Lipid metabolism</keyword>
<dbReference type="CDD" id="cd06558">
    <property type="entry name" value="crotonase-like"/>
    <property type="match status" value="1"/>
</dbReference>
<dbReference type="InterPro" id="IPR001753">
    <property type="entry name" value="Enoyl-CoA_hydra/iso"/>
</dbReference>
<evidence type="ECO:0000256" key="6">
    <source>
        <dbReference type="ARBA" id="ARBA00040545"/>
    </source>
</evidence>
<organism evidence="7 8">
    <name type="scientific">Undibacterium arcticum</name>
    <dbReference type="NCBI Taxonomy" id="1762892"/>
    <lineage>
        <taxon>Bacteria</taxon>
        <taxon>Pseudomonadati</taxon>
        <taxon>Pseudomonadota</taxon>
        <taxon>Betaproteobacteria</taxon>
        <taxon>Burkholderiales</taxon>
        <taxon>Oxalobacteraceae</taxon>
        <taxon>Undibacterium</taxon>
    </lineage>
</organism>
<gene>
    <name evidence="7" type="ORF">ACFOFO_04130</name>
</gene>
<dbReference type="Gene3D" id="1.10.12.10">
    <property type="entry name" value="Lyase 2-enoyl-coa Hydratase, Chain A, domain 2"/>
    <property type="match status" value="1"/>
</dbReference>
<dbReference type="EMBL" id="JBHRTP010000008">
    <property type="protein sequence ID" value="MFC3107159.1"/>
    <property type="molecule type" value="Genomic_DNA"/>
</dbReference>
<evidence type="ECO:0000256" key="3">
    <source>
        <dbReference type="ARBA" id="ARBA00022946"/>
    </source>
</evidence>
<dbReference type="Proteomes" id="UP001595530">
    <property type="component" value="Unassembled WGS sequence"/>
</dbReference>
<evidence type="ECO:0000313" key="7">
    <source>
        <dbReference type="EMBL" id="MFC3107159.1"/>
    </source>
</evidence>
<dbReference type="GO" id="GO:0004300">
    <property type="term" value="F:enoyl-CoA hydratase activity"/>
    <property type="evidence" value="ECO:0007669"/>
    <property type="project" value="UniProtKB-EC"/>
</dbReference>
<keyword evidence="8" id="KW-1185">Reference proteome</keyword>
<keyword evidence="7" id="KW-0456">Lyase</keyword>
<evidence type="ECO:0000313" key="8">
    <source>
        <dbReference type="Proteomes" id="UP001595530"/>
    </source>
</evidence>
<keyword evidence="2" id="KW-0276">Fatty acid metabolism</keyword>
<dbReference type="InterPro" id="IPR052377">
    <property type="entry name" value="Mitochondrial_ECH-domain"/>
</dbReference>
<sequence>MSNPESRNADAIVVKSHSGGIVTLTLNRADKFNALSEEMIAALQAELDTLAQDPSARVVVLAAAGKAFCAGHDLKQMRAQPGIDYYQTLFKQCSKLMLTIQKLPQPVIARVQGMATAAGCQLVAMCDLAVAADSASFAVSGINVGLFCATPAVPLSRNVTRKQALEMLLTGDFIDARTALARGLVNRVVPIDQLDAEVGKLCASIAAKPAVAVAMGKHLFYQQSEMGIEAAYQLAGQTMACNMMDEAALEGVQAFIEKRTPRWKV</sequence>
<protein>
    <recommendedName>
        <fullName evidence="6">Enoyl-CoA hydratase domain-containing protein 3, mitochondrial</fullName>
    </recommendedName>
</protein>
<evidence type="ECO:0000256" key="1">
    <source>
        <dbReference type="ARBA" id="ARBA00005254"/>
    </source>
</evidence>
<proteinExistence type="inferred from homology"/>
<comment type="similarity">
    <text evidence="1">Belongs to the enoyl-CoA hydratase/isomerase family.</text>
</comment>
<evidence type="ECO:0000256" key="2">
    <source>
        <dbReference type="ARBA" id="ARBA00022832"/>
    </source>
</evidence>
<evidence type="ECO:0000256" key="4">
    <source>
        <dbReference type="ARBA" id="ARBA00023098"/>
    </source>
</evidence>
<comment type="caution">
    <text evidence="7">The sequence shown here is derived from an EMBL/GenBank/DDBJ whole genome shotgun (WGS) entry which is preliminary data.</text>
</comment>
<accession>A0ABV7EYW7</accession>
<dbReference type="InterPro" id="IPR014748">
    <property type="entry name" value="Enoyl-CoA_hydra_C"/>
</dbReference>
<dbReference type="InterPro" id="IPR029045">
    <property type="entry name" value="ClpP/crotonase-like_dom_sf"/>
</dbReference>